<comment type="similarity">
    <text evidence="2">Belongs to the SelU family.</text>
</comment>
<evidence type="ECO:0000259" key="3">
    <source>
        <dbReference type="PROSITE" id="PS50206"/>
    </source>
</evidence>
<reference evidence="5" key="1">
    <citation type="journal article" date="2019" name="Int. J. Syst. Evol. Microbiol.">
        <title>The Global Catalogue of Microorganisms (GCM) 10K type strain sequencing project: providing services to taxonomists for standard genome sequencing and annotation.</title>
        <authorList>
            <consortium name="The Broad Institute Genomics Platform"/>
            <consortium name="The Broad Institute Genome Sequencing Center for Infectious Disease"/>
            <person name="Wu L."/>
            <person name="Ma J."/>
        </authorList>
    </citation>
    <scope>NUCLEOTIDE SEQUENCE [LARGE SCALE GENOMIC DNA]</scope>
    <source>
        <strain evidence="5">JCM 18424</strain>
    </source>
</reference>
<evidence type="ECO:0000256" key="1">
    <source>
        <dbReference type="ARBA" id="ARBA00023266"/>
    </source>
</evidence>
<dbReference type="EC" id="2.9.1.3" evidence="2"/>
<accession>A0ABP9MZX5</accession>
<feature type="domain" description="Rhodanese" evidence="3">
    <location>
        <begin position="14"/>
        <end position="140"/>
    </location>
</feature>
<dbReference type="InterPro" id="IPR017582">
    <property type="entry name" value="SelU"/>
</dbReference>
<proteinExistence type="inferred from homology"/>
<evidence type="ECO:0000313" key="4">
    <source>
        <dbReference type="EMBL" id="GAA5104048.1"/>
    </source>
</evidence>
<dbReference type="RefSeq" id="WP_077926628.1">
    <property type="nucleotide sequence ID" value="NZ_BAABKE010000010.1"/>
</dbReference>
<dbReference type="SUPFAM" id="SSF52821">
    <property type="entry name" value="Rhodanese/Cell cycle control phosphatase"/>
    <property type="match status" value="1"/>
</dbReference>
<feature type="active site" description="S-selanylcysteine intermediate" evidence="2">
    <location>
        <position position="97"/>
    </location>
</feature>
<comment type="caution">
    <text evidence="4">The sequence shown here is derived from an EMBL/GenBank/DDBJ whole genome shotgun (WGS) entry which is preliminary data.</text>
</comment>
<comment type="catalytic activity">
    <reaction evidence="2">
        <text>5-methylaminomethyl-S-(2E)-geranyl-thiouridine(34) in tRNA + selenophosphate + H(+) = 5-methylaminomethyl-2-(Se-phospho)selenouridine(34) in tRNA + (2E)-thiogeraniol</text>
        <dbReference type="Rhea" id="RHEA:60172"/>
        <dbReference type="Rhea" id="RHEA-COMP:14654"/>
        <dbReference type="Rhea" id="RHEA-COMP:15523"/>
        <dbReference type="ChEBI" id="CHEBI:15378"/>
        <dbReference type="ChEBI" id="CHEBI:16144"/>
        <dbReference type="ChEBI" id="CHEBI:140632"/>
        <dbReference type="ChEBI" id="CHEBI:143702"/>
        <dbReference type="ChEBI" id="CHEBI:143703"/>
    </reaction>
</comment>
<gene>
    <name evidence="4" type="primary">mnmH</name>
    <name evidence="2" type="synonym">selU</name>
    <name evidence="4" type="ORF">GCM10023338_23240</name>
</gene>
<keyword evidence="2" id="KW-0808">Transferase</keyword>
<keyword evidence="5" id="KW-1185">Reference proteome</keyword>
<sequence>MTISQDIENYHSLILNGTPFIDVRAPIEFSVGHLPTSHNFPILFDDERVAVGTCYKQQGREKAIALGHRLVSGDNRRDKITAWQDFYENHPDAVIYCARGGMRSKLSQSWLQEIGIELPRVHLGYKGLRNYLLSILEDVGNHPMLIVSGDTGTGKTELLQNFDVTIDLEGLANHHGSAFGKNITNQPTQATFENALAVNCIQKNHLPIWLLEDESRNIGKVHLPESLHSAMALAPVVVVEEPLEHRLQRISQLYFSEMVEKYRQAYGEILGWEKYQDYLKQGLFVLRKRLGLGRYTVLQQILDDALVEQFTAGTIDRHLDWLVILLTEYYDPMYQYQLNRKKERVIFRGDYPSICEFIKNYSPTL</sequence>
<comment type="catalytic activity">
    <reaction evidence="2">
        <text>5-methylaminomethyl-2-thiouridine(34) in tRNA + selenophosphate + (2E)-geranyl diphosphate + H2O + H(+) = 5-methylaminomethyl-2-selenouridine(34) in tRNA + (2E)-thiogeraniol + phosphate + diphosphate</text>
        <dbReference type="Rhea" id="RHEA:42716"/>
        <dbReference type="Rhea" id="RHEA-COMP:10195"/>
        <dbReference type="Rhea" id="RHEA-COMP:10196"/>
        <dbReference type="ChEBI" id="CHEBI:15377"/>
        <dbReference type="ChEBI" id="CHEBI:15378"/>
        <dbReference type="ChEBI" id="CHEBI:16144"/>
        <dbReference type="ChEBI" id="CHEBI:33019"/>
        <dbReference type="ChEBI" id="CHEBI:43474"/>
        <dbReference type="ChEBI" id="CHEBI:58057"/>
        <dbReference type="ChEBI" id="CHEBI:74455"/>
        <dbReference type="ChEBI" id="CHEBI:82743"/>
        <dbReference type="ChEBI" id="CHEBI:143703"/>
        <dbReference type="EC" id="2.9.1.3"/>
    </reaction>
</comment>
<dbReference type="HAMAP" id="MF_01622">
    <property type="entry name" value="tRNA_sel_U_synth"/>
    <property type="match status" value="1"/>
</dbReference>
<dbReference type="EMBL" id="BAABKE010000010">
    <property type="protein sequence ID" value="GAA5104048.1"/>
    <property type="molecule type" value="Genomic_DNA"/>
</dbReference>
<dbReference type="Gene3D" id="3.40.250.10">
    <property type="entry name" value="Rhodanese-like domain"/>
    <property type="match status" value="1"/>
</dbReference>
<dbReference type="InterPro" id="IPR036873">
    <property type="entry name" value="Rhodanese-like_dom_sf"/>
</dbReference>
<dbReference type="NCBIfam" id="NF008751">
    <property type="entry name" value="PRK11784.1-3"/>
    <property type="match status" value="1"/>
</dbReference>
<dbReference type="Pfam" id="PF26341">
    <property type="entry name" value="AAA_SelU"/>
    <property type="match status" value="1"/>
</dbReference>
<name>A0ABP9MZX5_9GAMM</name>
<dbReference type="InterPro" id="IPR001763">
    <property type="entry name" value="Rhodanese-like_dom"/>
</dbReference>
<protein>
    <recommendedName>
        <fullName evidence="2">tRNA 2-selenouridine synthase</fullName>
        <ecNumber evidence="2">2.9.1.3</ecNumber>
    </recommendedName>
</protein>
<evidence type="ECO:0000313" key="5">
    <source>
        <dbReference type="Proteomes" id="UP001500631"/>
    </source>
</evidence>
<dbReference type="Proteomes" id="UP001500631">
    <property type="component" value="Unassembled WGS sequence"/>
</dbReference>
<organism evidence="4 5">
    <name type="scientific">Wohlfahrtiimonas larvae</name>
    <dbReference type="NCBI Taxonomy" id="1157986"/>
    <lineage>
        <taxon>Bacteria</taxon>
        <taxon>Pseudomonadati</taxon>
        <taxon>Pseudomonadota</taxon>
        <taxon>Gammaproteobacteria</taxon>
        <taxon>Cardiobacteriales</taxon>
        <taxon>Ignatzschineriaceae</taxon>
        <taxon>Wohlfahrtiimonas</taxon>
    </lineage>
</organism>
<dbReference type="InterPro" id="IPR058840">
    <property type="entry name" value="AAA_SelU"/>
</dbReference>
<dbReference type="PANTHER" id="PTHR30401">
    <property type="entry name" value="TRNA 2-SELENOURIDINE SYNTHASE"/>
    <property type="match status" value="1"/>
</dbReference>
<comment type="subunit">
    <text evidence="2">Monomer.</text>
</comment>
<dbReference type="NCBIfam" id="NF008750">
    <property type="entry name" value="PRK11784.1-2"/>
    <property type="match status" value="1"/>
</dbReference>
<dbReference type="PANTHER" id="PTHR30401:SF0">
    <property type="entry name" value="TRNA 2-SELENOURIDINE SYNTHASE"/>
    <property type="match status" value="1"/>
</dbReference>
<dbReference type="PROSITE" id="PS50206">
    <property type="entry name" value="RHODANESE_3"/>
    <property type="match status" value="1"/>
</dbReference>
<dbReference type="Pfam" id="PF00581">
    <property type="entry name" value="Rhodanese"/>
    <property type="match status" value="1"/>
</dbReference>
<dbReference type="NCBIfam" id="TIGR03167">
    <property type="entry name" value="tRNA_sel_U_synt"/>
    <property type="match status" value="1"/>
</dbReference>
<comment type="function">
    <text evidence="2">Involved in the post-transcriptional modification of the uridine at the wobble position (U34) of tRNA(Lys), tRNA(Glu) and tRNA(Gln). Catalyzes the conversion of 2-thiouridine (S2U-RNA) to 2-selenouridine (Se2U-RNA). Acts in a two-step process involving geranylation of 2-thiouridine (S2U) to S-geranyl-2-thiouridine (geS2U) and subsequent selenation of the latter derivative to 2-selenouridine (Se2U) in the tRNA chain.</text>
</comment>
<evidence type="ECO:0000256" key="2">
    <source>
        <dbReference type="HAMAP-Rule" id="MF_01622"/>
    </source>
</evidence>
<keyword evidence="1 2" id="KW-0711">Selenium</keyword>
<comment type="catalytic activity">
    <reaction evidence="2">
        <text>5-methylaminomethyl-2-(Se-phospho)selenouridine(34) in tRNA + H2O = 5-methylaminomethyl-2-selenouridine(34) in tRNA + phosphate</text>
        <dbReference type="Rhea" id="RHEA:60176"/>
        <dbReference type="Rhea" id="RHEA-COMP:10196"/>
        <dbReference type="Rhea" id="RHEA-COMP:15523"/>
        <dbReference type="ChEBI" id="CHEBI:15377"/>
        <dbReference type="ChEBI" id="CHEBI:43474"/>
        <dbReference type="ChEBI" id="CHEBI:82743"/>
        <dbReference type="ChEBI" id="CHEBI:143702"/>
    </reaction>
</comment>
<comment type="catalytic activity">
    <reaction evidence="2">
        <text>5-methylaminomethyl-2-thiouridine(34) in tRNA + (2E)-geranyl diphosphate = 5-methylaminomethyl-S-(2E)-geranyl-thiouridine(34) in tRNA + diphosphate</text>
        <dbReference type="Rhea" id="RHEA:14085"/>
        <dbReference type="Rhea" id="RHEA-COMP:10195"/>
        <dbReference type="Rhea" id="RHEA-COMP:14654"/>
        <dbReference type="ChEBI" id="CHEBI:33019"/>
        <dbReference type="ChEBI" id="CHEBI:58057"/>
        <dbReference type="ChEBI" id="CHEBI:74455"/>
        <dbReference type="ChEBI" id="CHEBI:140632"/>
    </reaction>
</comment>